<evidence type="ECO:0000313" key="4">
    <source>
        <dbReference type="EMBL" id="ROU09435.1"/>
    </source>
</evidence>
<name>A0A3N2RPN6_LYSEN</name>
<dbReference type="InterPro" id="IPR054612">
    <property type="entry name" value="Phage_capsid-like_C"/>
</dbReference>
<comment type="subcellular location">
    <subcellularLocation>
        <location evidence="1">Virion</location>
    </subcellularLocation>
</comment>
<dbReference type="Gene3D" id="3.30.2320.10">
    <property type="entry name" value="hypothetical protein PF0899 domain"/>
    <property type="match status" value="1"/>
</dbReference>
<evidence type="ECO:0000259" key="3">
    <source>
        <dbReference type="Pfam" id="PF05065"/>
    </source>
</evidence>
<comment type="caution">
    <text evidence="4">The sequence shown here is derived from an EMBL/GenBank/DDBJ whole genome shotgun (WGS) entry which is preliminary data.</text>
</comment>
<dbReference type="SUPFAM" id="SSF56563">
    <property type="entry name" value="Major capsid protein gp5"/>
    <property type="match status" value="1"/>
</dbReference>
<dbReference type="InterPro" id="IPR024455">
    <property type="entry name" value="Phage_capsid"/>
</dbReference>
<dbReference type="Gene3D" id="3.30.2400.10">
    <property type="entry name" value="Major capsid protein gp5"/>
    <property type="match status" value="1"/>
</dbReference>
<dbReference type="Pfam" id="PF05065">
    <property type="entry name" value="Phage_capsid"/>
    <property type="match status" value="1"/>
</dbReference>
<accession>A0A3N2RPN6</accession>
<protein>
    <submittedName>
        <fullName evidence="4">Phage major capsid protein</fullName>
    </submittedName>
</protein>
<dbReference type="AlphaFoldDB" id="A0A3N2RPN6"/>
<evidence type="ECO:0000256" key="2">
    <source>
        <dbReference type="SAM" id="MobiDB-lite"/>
    </source>
</evidence>
<dbReference type="Proteomes" id="UP000275910">
    <property type="component" value="Unassembled WGS sequence"/>
</dbReference>
<organism evidence="4 5">
    <name type="scientific">Lysobacter enzymogenes</name>
    <dbReference type="NCBI Taxonomy" id="69"/>
    <lineage>
        <taxon>Bacteria</taxon>
        <taxon>Pseudomonadati</taxon>
        <taxon>Pseudomonadota</taxon>
        <taxon>Gammaproteobacteria</taxon>
        <taxon>Lysobacterales</taxon>
        <taxon>Lysobacteraceae</taxon>
        <taxon>Lysobacter</taxon>
    </lineage>
</organism>
<dbReference type="NCBIfam" id="TIGR01554">
    <property type="entry name" value="major_cap_HK97"/>
    <property type="match status" value="1"/>
</dbReference>
<evidence type="ECO:0000256" key="1">
    <source>
        <dbReference type="ARBA" id="ARBA00004328"/>
    </source>
</evidence>
<reference evidence="4 5" key="1">
    <citation type="submission" date="2018-10" db="EMBL/GenBank/DDBJ databases">
        <title>The genome of Lysobacter enzymogenes OH11.</title>
        <authorList>
            <person name="Liu F."/>
            <person name="Zhao Y."/>
            <person name="Qian G."/>
            <person name="Chen Y."/>
            <person name="Xu H."/>
        </authorList>
    </citation>
    <scope>NUCLEOTIDE SEQUENCE [LARGE SCALE GENOMIC DNA]</scope>
    <source>
        <strain evidence="4 5">OH11</strain>
    </source>
</reference>
<proteinExistence type="predicted"/>
<feature type="region of interest" description="Disordered" evidence="2">
    <location>
        <begin position="1"/>
        <end position="20"/>
    </location>
</feature>
<evidence type="ECO:0000313" key="5">
    <source>
        <dbReference type="Proteomes" id="UP000275910"/>
    </source>
</evidence>
<sequence length="415" mass="44340">MVLARLDPQTARNRRQAMSKMKAIPRGIQQVRAEGNSNEIKGLIEGLNKAVADFKAYHQAELKQLRGTIDDHAMALAGQQMNGGGARAVQTLGVAALKQAKDNSSFAAMQTWEQGNCRLNVQMSVKAAALTNQNGQPAGGGPNIPSVPEYGGIRAPVLLAPRLLQILPSREVQKDAVQFIQLNATGDAAEQIHEGDEKAEIELGGALKVANIATIAGHTTASRQVLDDGEDEGLQQKIDNTLTTKTLLRLDDQLINGPGGQGRIHGLLPQATAFAPVIGETPADMIGEMIVTMVNEGYGTNLILMNPMDWFKLQLTRVNETDDEYVFGSPTAPLAASLWSTRIVPVPSLAAGNVLGLDTAHVTVLDRMRASVLLSNSHKDYFTRNLVLILAELRAGLEVADAKAVRKLALPAPGP</sequence>
<gene>
    <name evidence="4" type="ORF">D9T17_01000</name>
</gene>
<dbReference type="EMBL" id="RCTY01000001">
    <property type="protein sequence ID" value="ROU09435.1"/>
    <property type="molecule type" value="Genomic_DNA"/>
</dbReference>
<feature type="domain" description="Phage capsid-like C-terminal" evidence="3">
    <location>
        <begin position="187"/>
        <end position="408"/>
    </location>
</feature>